<organism evidence="8 9">
    <name type="scientific">Sinomicrobium weinanense</name>
    <dbReference type="NCBI Taxonomy" id="2842200"/>
    <lineage>
        <taxon>Bacteria</taxon>
        <taxon>Pseudomonadati</taxon>
        <taxon>Bacteroidota</taxon>
        <taxon>Flavobacteriia</taxon>
        <taxon>Flavobacteriales</taxon>
        <taxon>Flavobacteriaceae</taxon>
        <taxon>Sinomicrobium</taxon>
    </lineage>
</organism>
<evidence type="ECO:0000313" key="9">
    <source>
        <dbReference type="Proteomes" id="UP000653730"/>
    </source>
</evidence>
<keyword evidence="9" id="KW-1185">Reference proteome</keyword>
<protein>
    <submittedName>
        <fullName evidence="8">RagB/SusD family nutrient uptake outer membrane protein</fullName>
    </submittedName>
</protein>
<evidence type="ECO:0000256" key="1">
    <source>
        <dbReference type="ARBA" id="ARBA00004442"/>
    </source>
</evidence>
<dbReference type="GO" id="GO:0009279">
    <property type="term" value="C:cell outer membrane"/>
    <property type="evidence" value="ECO:0007669"/>
    <property type="project" value="UniProtKB-SubCell"/>
</dbReference>
<name>A0A926JUL2_9FLAO</name>
<evidence type="ECO:0000256" key="4">
    <source>
        <dbReference type="ARBA" id="ARBA00023136"/>
    </source>
</evidence>
<dbReference type="Gene3D" id="1.25.40.390">
    <property type="match status" value="1"/>
</dbReference>
<dbReference type="PROSITE" id="PS51257">
    <property type="entry name" value="PROKAR_LIPOPROTEIN"/>
    <property type="match status" value="1"/>
</dbReference>
<dbReference type="Proteomes" id="UP000653730">
    <property type="component" value="Unassembled WGS sequence"/>
</dbReference>
<dbReference type="AlphaFoldDB" id="A0A926JUL2"/>
<evidence type="ECO:0000256" key="3">
    <source>
        <dbReference type="ARBA" id="ARBA00022729"/>
    </source>
</evidence>
<sequence length="570" mass="64987">MKTILNKKNALRVMIPVLMLFAMTGCEKDLNEEVYSDFTGDNFFTDVNSAELGLMGIYDVLGSEDLYGRGYLLYFHSGTDLERYWRQNRGLDDDLLANYQIQENNGWIGQVWTAFYDGINRANLVIDRVTVLRDKQAEITDPSSKETADLNAYNNILGDAYFLRAFMYFQLVKNWGDVPLRLSSEISFNELQSRRAPKEEVYQQIESDILQAIEYLPPASAVATPGRINRGAARGILARIYLNWAGYPVQDKSKFEKAAEQAWAVVSSGEHQLNSVIEPVGLGGEFDQPFPRVFRNLAEKVYDLRSSMWEIHFSFQGSTRGDASTVGVWHGVHQADNSSYGRGAPRRYPLPTFFDSYEEKDSLRRDWTIAQFEINKNDEFVPLERKQLKWGVGKFRRYLIGSISPDKNYDIMNWPVIRYADVLLMLAESVNETVMNGGTLPPGVTVGNAYEAINRVRRNARAQDPNVTDPETDLSGGAGEQFRQQIRNERKWELAFENLRKPDLVRWGILVETVKQTGAKMVAQGFDKETDYFPAHNIQDKHVLLPIPFSAEISQNPKILETDPTNNGYR</sequence>
<keyword evidence="3" id="KW-0732">Signal</keyword>
<dbReference type="EMBL" id="JACVDC010000071">
    <property type="protein sequence ID" value="MBC9797750.1"/>
    <property type="molecule type" value="Genomic_DNA"/>
</dbReference>
<dbReference type="InterPro" id="IPR011990">
    <property type="entry name" value="TPR-like_helical_dom_sf"/>
</dbReference>
<keyword evidence="4" id="KW-0472">Membrane</keyword>
<evidence type="ECO:0000256" key="2">
    <source>
        <dbReference type="ARBA" id="ARBA00006275"/>
    </source>
</evidence>
<dbReference type="RefSeq" id="WP_187966880.1">
    <property type="nucleotide sequence ID" value="NZ_JACVDC010000071.1"/>
</dbReference>
<comment type="caution">
    <text evidence="8">The sequence shown here is derived from an EMBL/GenBank/DDBJ whole genome shotgun (WGS) entry which is preliminary data.</text>
</comment>
<proteinExistence type="inferred from homology"/>
<dbReference type="Pfam" id="PF14322">
    <property type="entry name" value="SusD-like_3"/>
    <property type="match status" value="1"/>
</dbReference>
<keyword evidence="5" id="KW-0998">Cell outer membrane</keyword>
<accession>A0A926JUL2</accession>
<evidence type="ECO:0000259" key="7">
    <source>
        <dbReference type="Pfam" id="PF14322"/>
    </source>
</evidence>
<evidence type="ECO:0000256" key="5">
    <source>
        <dbReference type="ARBA" id="ARBA00023237"/>
    </source>
</evidence>
<dbReference type="InterPro" id="IPR033985">
    <property type="entry name" value="SusD-like_N"/>
</dbReference>
<dbReference type="CDD" id="cd08977">
    <property type="entry name" value="SusD"/>
    <property type="match status" value="1"/>
</dbReference>
<comment type="similarity">
    <text evidence="2">Belongs to the SusD family.</text>
</comment>
<dbReference type="InterPro" id="IPR012944">
    <property type="entry name" value="SusD_RagB_dom"/>
</dbReference>
<gene>
    <name evidence="8" type="ORF">IBL28_17395</name>
</gene>
<feature type="domain" description="RagB/SusD" evidence="6">
    <location>
        <begin position="388"/>
        <end position="560"/>
    </location>
</feature>
<comment type="subcellular location">
    <subcellularLocation>
        <location evidence="1">Cell outer membrane</location>
    </subcellularLocation>
</comment>
<reference evidence="8 9" key="1">
    <citation type="submission" date="2020-09" db="EMBL/GenBank/DDBJ databases">
        <title>Sinomicrobium weinanense sp. nov., a halophilic bacteria isolated from saline-alkali soil.</title>
        <authorList>
            <person name="Wu P."/>
            <person name="Ren H."/>
            <person name="Mei Y."/>
            <person name="Liang Y."/>
            <person name="Chen Z."/>
        </authorList>
    </citation>
    <scope>NUCLEOTIDE SEQUENCE [LARGE SCALE GENOMIC DNA]</scope>
    <source>
        <strain evidence="8 9">FJxs</strain>
    </source>
</reference>
<feature type="domain" description="SusD-like N-terminal" evidence="7">
    <location>
        <begin position="98"/>
        <end position="242"/>
    </location>
</feature>
<dbReference type="Pfam" id="PF07980">
    <property type="entry name" value="SusD_RagB"/>
    <property type="match status" value="1"/>
</dbReference>
<evidence type="ECO:0000313" key="8">
    <source>
        <dbReference type="EMBL" id="MBC9797750.1"/>
    </source>
</evidence>
<dbReference type="SUPFAM" id="SSF48452">
    <property type="entry name" value="TPR-like"/>
    <property type="match status" value="1"/>
</dbReference>
<evidence type="ECO:0000259" key="6">
    <source>
        <dbReference type="Pfam" id="PF07980"/>
    </source>
</evidence>